<dbReference type="PANTHER" id="PTHR10891">
    <property type="entry name" value="EF-HAND CALCIUM-BINDING DOMAIN CONTAINING PROTEIN"/>
    <property type="match status" value="1"/>
</dbReference>
<dbReference type="PROSITE" id="PS00018">
    <property type="entry name" value="EF_HAND_1"/>
    <property type="match status" value="2"/>
</dbReference>
<dbReference type="InterPro" id="IPR039647">
    <property type="entry name" value="EF_hand_pair_protein_CML-like"/>
</dbReference>
<keyword evidence="1" id="KW-0479">Metal-binding</keyword>
<dbReference type="InterPro" id="IPR002048">
    <property type="entry name" value="EF_hand_dom"/>
</dbReference>
<keyword evidence="5" id="KW-1185">Reference proteome</keyword>
<evidence type="ECO:0000256" key="3">
    <source>
        <dbReference type="ARBA" id="ARBA00022837"/>
    </source>
</evidence>
<keyword evidence="3" id="KW-0106">Calcium</keyword>
<reference evidence="6" key="1">
    <citation type="submission" date="2025-08" db="UniProtKB">
        <authorList>
            <consortium name="RefSeq"/>
        </authorList>
    </citation>
    <scope>IDENTIFICATION</scope>
    <source>
        <tissue evidence="6">Seedling</tissue>
    </source>
</reference>
<feature type="domain" description="EF-hand" evidence="4">
    <location>
        <begin position="184"/>
        <end position="216"/>
    </location>
</feature>
<dbReference type="GeneID" id="107429008"/>
<dbReference type="CDD" id="cd00051">
    <property type="entry name" value="EFh"/>
    <property type="match status" value="1"/>
</dbReference>
<dbReference type="SMART" id="SM00054">
    <property type="entry name" value="EFh"/>
    <property type="match status" value="2"/>
</dbReference>
<feature type="domain" description="EF-hand" evidence="4">
    <location>
        <begin position="146"/>
        <end position="181"/>
    </location>
</feature>
<name>A0A6P4AHC0_ZIZJJ</name>
<organism evidence="5 6">
    <name type="scientific">Ziziphus jujuba</name>
    <name type="common">Chinese jujube</name>
    <name type="synonym">Ziziphus sativa</name>
    <dbReference type="NCBI Taxonomy" id="326968"/>
    <lineage>
        <taxon>Eukaryota</taxon>
        <taxon>Viridiplantae</taxon>
        <taxon>Streptophyta</taxon>
        <taxon>Embryophyta</taxon>
        <taxon>Tracheophyta</taxon>
        <taxon>Spermatophyta</taxon>
        <taxon>Magnoliopsida</taxon>
        <taxon>eudicotyledons</taxon>
        <taxon>Gunneridae</taxon>
        <taxon>Pentapetalae</taxon>
        <taxon>rosids</taxon>
        <taxon>fabids</taxon>
        <taxon>Rosales</taxon>
        <taxon>Rhamnaceae</taxon>
        <taxon>Paliureae</taxon>
        <taxon>Ziziphus</taxon>
    </lineage>
</organism>
<keyword evidence="2" id="KW-0677">Repeat</keyword>
<dbReference type="InterPro" id="IPR011992">
    <property type="entry name" value="EF-hand-dom_pair"/>
</dbReference>
<accession>A0A6P4AHC0</accession>
<dbReference type="RefSeq" id="XP_015895105.3">
    <property type="nucleotide sequence ID" value="XM_016039619.4"/>
</dbReference>
<dbReference type="Proteomes" id="UP001652623">
    <property type="component" value="Chromosome 12"/>
</dbReference>
<dbReference type="InterPro" id="IPR018247">
    <property type="entry name" value="EF_Hand_1_Ca_BS"/>
</dbReference>
<dbReference type="GO" id="GO:0005509">
    <property type="term" value="F:calcium ion binding"/>
    <property type="evidence" value="ECO:0007669"/>
    <property type="project" value="InterPro"/>
</dbReference>
<evidence type="ECO:0000313" key="6">
    <source>
        <dbReference type="RefSeq" id="XP_015895105.3"/>
    </source>
</evidence>
<evidence type="ECO:0000256" key="2">
    <source>
        <dbReference type="ARBA" id="ARBA00022737"/>
    </source>
</evidence>
<evidence type="ECO:0000259" key="4">
    <source>
        <dbReference type="PROSITE" id="PS50222"/>
    </source>
</evidence>
<dbReference type="KEGG" id="zju:107429008"/>
<sequence length="216" mass="24745">MFPNLQLHHQLGYPDHFPMEEKESNTISTISHALPLLLRLLLGEIILNNLLSSVKLFVRPPLKFVSTRWKVWTERLKKIGFSLGQPINNQHQSSFGTERVYDGKLSKEEVQMVMGRLGIFYIAQGDDSQERVGAEELTELFAEEEPNLEEVKEAFDVFDENKDGFIEAEELQSVLCRLGLSEYSGISKCSKMIKTVDKNEDGMIDFNEFVKLLENC</sequence>
<dbReference type="Gene3D" id="1.10.238.10">
    <property type="entry name" value="EF-hand"/>
    <property type="match status" value="1"/>
</dbReference>
<dbReference type="SUPFAM" id="SSF47473">
    <property type="entry name" value="EF-hand"/>
    <property type="match status" value="1"/>
</dbReference>
<dbReference type="AlphaFoldDB" id="A0A6P4AHC0"/>
<dbReference type="Pfam" id="PF13499">
    <property type="entry name" value="EF-hand_7"/>
    <property type="match status" value="1"/>
</dbReference>
<gene>
    <name evidence="6" type="primary">LOC107429008</name>
</gene>
<evidence type="ECO:0000313" key="5">
    <source>
        <dbReference type="Proteomes" id="UP001652623"/>
    </source>
</evidence>
<protein>
    <submittedName>
        <fullName evidence="6">Probable calcium-binding protein CML45</fullName>
    </submittedName>
</protein>
<proteinExistence type="predicted"/>
<dbReference type="FunFam" id="1.10.238.10:FF:000003">
    <property type="entry name" value="Calmodulin A"/>
    <property type="match status" value="1"/>
</dbReference>
<evidence type="ECO:0000256" key="1">
    <source>
        <dbReference type="ARBA" id="ARBA00022723"/>
    </source>
</evidence>
<dbReference type="InParanoid" id="A0A6P4AHC0"/>
<dbReference type="PROSITE" id="PS50222">
    <property type="entry name" value="EF_HAND_2"/>
    <property type="match status" value="2"/>
</dbReference>